<dbReference type="InterPro" id="IPR036249">
    <property type="entry name" value="Thioredoxin-like_sf"/>
</dbReference>
<evidence type="ECO:0000313" key="3">
    <source>
        <dbReference type="EMBL" id="RUS74593.1"/>
    </source>
</evidence>
<dbReference type="PANTHER" id="PTHR15337:SF11">
    <property type="entry name" value="THIOREDOXIN DOMAIN-CONTAINING PROTEIN"/>
    <property type="match status" value="1"/>
</dbReference>
<dbReference type="SUPFAM" id="SSF52833">
    <property type="entry name" value="Thioredoxin-like"/>
    <property type="match status" value="1"/>
</dbReference>
<dbReference type="OrthoDB" id="6038943at2759"/>
<dbReference type="PANTHER" id="PTHR15337">
    <property type="entry name" value="ANTERIOR GRADIENT PROTEIN-RELATED"/>
    <property type="match status" value="1"/>
</dbReference>
<feature type="chain" id="PRO_5018694496" description="Thioredoxin domain-containing protein" evidence="2">
    <location>
        <begin position="30"/>
        <end position="153"/>
    </location>
</feature>
<sequence>MPGYVLAALAPWLKSLAALSTATLHRGWGENIEWHSFNDAMKKAASENKHIMVIIHVMTCPACISNKYWFSRSKAIAELSQHFVMVNAQPSEIPRVIKELAPDGHYVPRILFMTPNGRVLRGVGTGHPEYNYVYMDEHQLVRNMKNLATRGAR</sequence>
<evidence type="ECO:0008006" key="5">
    <source>
        <dbReference type="Google" id="ProtNLM"/>
    </source>
</evidence>
<dbReference type="Proteomes" id="UP000271974">
    <property type="component" value="Unassembled WGS sequence"/>
</dbReference>
<dbReference type="Pfam" id="PF13899">
    <property type="entry name" value="Thioredoxin_7"/>
    <property type="match status" value="1"/>
</dbReference>
<protein>
    <recommendedName>
        <fullName evidence="5">Thioredoxin domain-containing protein</fullName>
    </recommendedName>
</protein>
<evidence type="ECO:0000256" key="1">
    <source>
        <dbReference type="ARBA" id="ARBA00022729"/>
    </source>
</evidence>
<keyword evidence="1 2" id="KW-0732">Signal</keyword>
<evidence type="ECO:0000313" key="4">
    <source>
        <dbReference type="Proteomes" id="UP000271974"/>
    </source>
</evidence>
<comment type="caution">
    <text evidence="3">The sequence shown here is derived from an EMBL/GenBank/DDBJ whole genome shotgun (WGS) entry which is preliminary data.</text>
</comment>
<reference evidence="3 4" key="1">
    <citation type="submission" date="2019-01" db="EMBL/GenBank/DDBJ databases">
        <title>A draft genome assembly of the solar-powered sea slug Elysia chlorotica.</title>
        <authorList>
            <person name="Cai H."/>
            <person name="Li Q."/>
            <person name="Fang X."/>
            <person name="Li J."/>
            <person name="Curtis N.E."/>
            <person name="Altenburger A."/>
            <person name="Shibata T."/>
            <person name="Feng M."/>
            <person name="Maeda T."/>
            <person name="Schwartz J.A."/>
            <person name="Shigenobu S."/>
            <person name="Lundholm N."/>
            <person name="Nishiyama T."/>
            <person name="Yang H."/>
            <person name="Hasebe M."/>
            <person name="Li S."/>
            <person name="Pierce S.K."/>
            <person name="Wang J."/>
        </authorList>
    </citation>
    <scope>NUCLEOTIDE SEQUENCE [LARGE SCALE GENOMIC DNA]</scope>
    <source>
        <strain evidence="3">EC2010</strain>
        <tissue evidence="3">Whole organism of an adult</tissue>
    </source>
</reference>
<organism evidence="3 4">
    <name type="scientific">Elysia chlorotica</name>
    <name type="common">Eastern emerald elysia</name>
    <name type="synonym">Sea slug</name>
    <dbReference type="NCBI Taxonomy" id="188477"/>
    <lineage>
        <taxon>Eukaryota</taxon>
        <taxon>Metazoa</taxon>
        <taxon>Spiralia</taxon>
        <taxon>Lophotrochozoa</taxon>
        <taxon>Mollusca</taxon>
        <taxon>Gastropoda</taxon>
        <taxon>Heterobranchia</taxon>
        <taxon>Euthyneura</taxon>
        <taxon>Panpulmonata</taxon>
        <taxon>Sacoglossa</taxon>
        <taxon>Placobranchoidea</taxon>
        <taxon>Plakobranchidae</taxon>
        <taxon>Elysia</taxon>
    </lineage>
</organism>
<keyword evidence="4" id="KW-1185">Reference proteome</keyword>
<dbReference type="AlphaFoldDB" id="A0A3S1B2L3"/>
<evidence type="ECO:0000256" key="2">
    <source>
        <dbReference type="SAM" id="SignalP"/>
    </source>
</evidence>
<dbReference type="EMBL" id="RQTK01000816">
    <property type="protein sequence ID" value="RUS74593.1"/>
    <property type="molecule type" value="Genomic_DNA"/>
</dbReference>
<dbReference type="STRING" id="188477.A0A3S1B2L3"/>
<dbReference type="InterPro" id="IPR051099">
    <property type="entry name" value="AGR/TXD"/>
</dbReference>
<dbReference type="Gene3D" id="3.40.30.10">
    <property type="entry name" value="Glutaredoxin"/>
    <property type="match status" value="1"/>
</dbReference>
<accession>A0A3S1B2L3</accession>
<feature type="signal peptide" evidence="2">
    <location>
        <begin position="1"/>
        <end position="29"/>
    </location>
</feature>
<proteinExistence type="predicted"/>
<dbReference type="GO" id="GO:0005783">
    <property type="term" value="C:endoplasmic reticulum"/>
    <property type="evidence" value="ECO:0007669"/>
    <property type="project" value="TreeGrafter"/>
</dbReference>
<name>A0A3S1B2L3_ELYCH</name>
<gene>
    <name evidence="3" type="ORF">EGW08_017635</name>
</gene>